<name>A0A1B1AMG5_9PROT</name>
<evidence type="ECO:0000313" key="1">
    <source>
        <dbReference type="EMBL" id="ANP47768.1"/>
    </source>
</evidence>
<accession>A0A1B1AMG5</accession>
<dbReference type="AlphaFoldDB" id="A0A1B1AMG5"/>
<protein>
    <submittedName>
        <fullName evidence="1">Uncharacterized protein</fullName>
    </submittedName>
</protein>
<keyword evidence="2" id="KW-1185">Reference proteome</keyword>
<evidence type="ECO:0000313" key="2">
    <source>
        <dbReference type="Proteomes" id="UP000092498"/>
    </source>
</evidence>
<dbReference type="EMBL" id="CP013244">
    <property type="protein sequence ID" value="ANP47768.1"/>
    <property type="molecule type" value="Genomic_DNA"/>
</dbReference>
<proteinExistence type="predicted"/>
<gene>
    <name evidence="1" type="ORF">ATE48_18635</name>
</gene>
<dbReference type="Proteomes" id="UP000092498">
    <property type="component" value="Chromosome"/>
</dbReference>
<reference evidence="1 2" key="1">
    <citation type="submission" date="2015-11" db="EMBL/GenBank/DDBJ databases">
        <title>Whole-Genome Sequence of Candidatus Oderbacter manganicum from the National Park Lower Oder Valley, Germany.</title>
        <authorList>
            <person name="Braun B."/>
            <person name="Liere K."/>
            <person name="Szewzyk U."/>
        </authorList>
    </citation>
    <scope>NUCLEOTIDE SEQUENCE [LARGE SCALE GENOMIC DNA]</scope>
    <source>
        <strain evidence="1 2">OTSz_A_272</strain>
    </source>
</reference>
<dbReference type="KEGG" id="cbot:ATE48_18635"/>
<dbReference type="RefSeq" id="WP_066774204.1">
    <property type="nucleotide sequence ID" value="NZ_CP013244.1"/>
</dbReference>
<dbReference type="STRING" id="1759059.ATE48_18635"/>
<sequence>MGERSTLIYNLTAERLRRKADDVIHEAETTASRNARERLRDAAARMLEAANYVEAAYGA</sequence>
<organism evidence="1 2">
    <name type="scientific">Candidatus Viadribacter manganicus</name>
    <dbReference type="NCBI Taxonomy" id="1759059"/>
    <lineage>
        <taxon>Bacteria</taxon>
        <taxon>Pseudomonadati</taxon>
        <taxon>Pseudomonadota</taxon>
        <taxon>Alphaproteobacteria</taxon>
        <taxon>Hyphomonadales</taxon>
        <taxon>Hyphomonadaceae</taxon>
        <taxon>Candidatus Viadribacter</taxon>
    </lineage>
</organism>
<dbReference type="InParanoid" id="A0A1B1AMG5"/>